<feature type="chain" id="PRO_5011466829" description="Flagellar protein" evidence="7">
    <location>
        <begin position="25"/>
        <end position="223"/>
    </location>
</feature>
<gene>
    <name evidence="8" type="ORF">SAMN05216243_0503</name>
</gene>
<evidence type="ECO:0000256" key="5">
    <source>
        <dbReference type="RuleBase" id="RU362064"/>
    </source>
</evidence>
<comment type="similarity">
    <text evidence="5">Belongs to the FliO/MopB family.</text>
</comment>
<evidence type="ECO:0000313" key="8">
    <source>
        <dbReference type="EMBL" id="SDJ72202.1"/>
    </source>
</evidence>
<evidence type="ECO:0000256" key="3">
    <source>
        <dbReference type="ARBA" id="ARBA00022989"/>
    </source>
</evidence>
<dbReference type="GO" id="GO:0044781">
    <property type="term" value="P:bacterial-type flagellum organization"/>
    <property type="evidence" value="ECO:0007669"/>
    <property type="project" value="UniProtKB-UniRule"/>
</dbReference>
<keyword evidence="9" id="KW-1185">Reference proteome</keyword>
<evidence type="ECO:0000256" key="2">
    <source>
        <dbReference type="ARBA" id="ARBA00022692"/>
    </source>
</evidence>
<feature type="transmembrane region" description="Helical" evidence="5">
    <location>
        <begin position="69"/>
        <end position="91"/>
    </location>
</feature>
<organism evidence="8 9">
    <name type="scientific">Sediminibacillus albus</name>
    <dbReference type="NCBI Taxonomy" id="407036"/>
    <lineage>
        <taxon>Bacteria</taxon>
        <taxon>Bacillati</taxon>
        <taxon>Bacillota</taxon>
        <taxon>Bacilli</taxon>
        <taxon>Bacillales</taxon>
        <taxon>Bacillaceae</taxon>
        <taxon>Sediminibacillus</taxon>
    </lineage>
</organism>
<keyword evidence="7" id="KW-0732">Signal</keyword>
<evidence type="ECO:0000256" key="7">
    <source>
        <dbReference type="SAM" id="SignalP"/>
    </source>
</evidence>
<dbReference type="Proteomes" id="UP000198694">
    <property type="component" value="Unassembled WGS sequence"/>
</dbReference>
<comment type="subcellular location">
    <subcellularLocation>
        <location evidence="5">Cell membrane</location>
    </subcellularLocation>
    <subcellularLocation>
        <location evidence="5">Bacterial flagellum basal body</location>
    </subcellularLocation>
</comment>
<keyword evidence="5" id="KW-0975">Bacterial flagellum</keyword>
<keyword evidence="4 5" id="KW-0472">Membrane</keyword>
<keyword evidence="3 5" id="KW-1133">Transmembrane helix</keyword>
<evidence type="ECO:0000256" key="4">
    <source>
        <dbReference type="ARBA" id="ARBA00023136"/>
    </source>
</evidence>
<dbReference type="InterPro" id="IPR022781">
    <property type="entry name" value="Flagellar_biosynth_FliO"/>
</dbReference>
<evidence type="ECO:0000256" key="1">
    <source>
        <dbReference type="ARBA" id="ARBA00022475"/>
    </source>
</evidence>
<feature type="region of interest" description="Disordered" evidence="6">
    <location>
        <begin position="35"/>
        <end position="61"/>
    </location>
</feature>
<dbReference type="GO" id="GO:0009425">
    <property type="term" value="C:bacterial-type flagellum basal body"/>
    <property type="evidence" value="ECO:0007669"/>
    <property type="project" value="UniProtKB-SubCell"/>
</dbReference>
<dbReference type="RefSeq" id="WP_093210722.1">
    <property type="nucleotide sequence ID" value="NZ_FNFL01000001.1"/>
</dbReference>
<keyword evidence="1 5" id="KW-1003">Cell membrane</keyword>
<dbReference type="OrthoDB" id="2376965at2"/>
<protein>
    <recommendedName>
        <fullName evidence="5">Flagellar protein</fullName>
    </recommendedName>
</protein>
<dbReference type="EMBL" id="FNFL01000001">
    <property type="protein sequence ID" value="SDJ72202.1"/>
    <property type="molecule type" value="Genomic_DNA"/>
</dbReference>
<keyword evidence="2 5" id="KW-0812">Transmembrane</keyword>
<keyword evidence="8" id="KW-0966">Cell projection</keyword>
<proteinExistence type="inferred from homology"/>
<dbReference type="NCBIfam" id="TIGR03500">
    <property type="entry name" value="FliO_TIGR"/>
    <property type="match status" value="1"/>
</dbReference>
<feature type="signal peptide" evidence="7">
    <location>
        <begin position="1"/>
        <end position="24"/>
    </location>
</feature>
<evidence type="ECO:0000313" key="9">
    <source>
        <dbReference type="Proteomes" id="UP000198694"/>
    </source>
</evidence>
<dbReference type="STRING" id="407036.SAMN05216243_0503"/>
<keyword evidence="8" id="KW-0969">Cilium</keyword>
<dbReference type="AlphaFoldDB" id="A0A1G8W1K3"/>
<accession>A0A1G8W1K3</accession>
<name>A0A1G8W1K3_9BACI</name>
<evidence type="ECO:0000256" key="6">
    <source>
        <dbReference type="SAM" id="MobiDB-lite"/>
    </source>
</evidence>
<sequence>MLKRLIILAITVLVICVWPASTWAAPSVDDCMNNNNEECNTDSEQPGTGEDGADEQNQSGEVEEPSSNLFFYFVKLFFALAFVLALIYFLLKFLNRRNKMFQKVRAMENVGGISLGSQKSLQIVRIGEKVYVIGVGDNVEMLTEITDEKTKTELLNNDGGAEFRPVNLLTSVLSKNKKTAEAGEEKQTNNNFSQLFQTELDRLKQGRKQLIERRQNKDENSNE</sequence>
<dbReference type="GO" id="GO:0005886">
    <property type="term" value="C:plasma membrane"/>
    <property type="evidence" value="ECO:0007669"/>
    <property type="project" value="UniProtKB-SubCell"/>
</dbReference>
<dbReference type="Pfam" id="PF04347">
    <property type="entry name" value="FliO"/>
    <property type="match status" value="1"/>
</dbReference>
<reference evidence="8 9" key="1">
    <citation type="submission" date="2016-10" db="EMBL/GenBank/DDBJ databases">
        <authorList>
            <person name="de Groot N.N."/>
        </authorList>
    </citation>
    <scope>NUCLEOTIDE SEQUENCE [LARGE SCALE GENOMIC DNA]</scope>
    <source>
        <strain evidence="8 9">CGMCC 1.6502</strain>
    </source>
</reference>
<keyword evidence="8" id="KW-0282">Flagellum</keyword>